<evidence type="ECO:0000313" key="14">
    <source>
        <dbReference type="EMBL" id="PWJ92041.1"/>
    </source>
</evidence>
<protein>
    <recommendedName>
        <fullName evidence="12">Magnesium transport protein CorA</fullName>
    </recommendedName>
</protein>
<evidence type="ECO:0000313" key="15">
    <source>
        <dbReference type="Proteomes" id="UP000245921"/>
    </source>
</evidence>
<feature type="coiled-coil region" evidence="13">
    <location>
        <begin position="139"/>
        <end position="166"/>
    </location>
</feature>
<feature type="transmembrane region" description="Helical" evidence="12">
    <location>
        <begin position="324"/>
        <end position="344"/>
    </location>
</feature>
<dbReference type="FunFam" id="1.20.58.340:FF:000004">
    <property type="entry name" value="Magnesium transport protein CorA"/>
    <property type="match status" value="1"/>
</dbReference>
<keyword evidence="6 12" id="KW-0460">Magnesium</keyword>
<accession>A0AA45C6I2</accession>
<sequence>MNIKLINKYKKTNMTNEEKYTGEAKGETTQINYFLYNKTSGKWGDYLKEENSIIPNDEDILWINVTGLYETNKIKKLCEKFEIDQLTIEDIYHTNQRNKIEIHDNYSFIVLKLINKKEEIYTYEQFSVIYKDNLIITFNETENKNHETIKNQIEENKKKIKEKKSDYLMYAILDKIIDDYFIINNELTEKLEKIDESVNMDPDQQDLIKIKSTKQEVIYFKKNIMTLKETLMFNKDDFFKRLNKENKEYYRDLFDHVYQLYESADILNETLTNLTEIYFSAISYKMNEIMKVLTIISTIFIPLSFLAGLYGMNFKNMPELDWNFGYPLLIIIMLLIVLIMLLIFKKKKWF</sequence>
<keyword evidence="15" id="KW-1185">Reference proteome</keyword>
<dbReference type="GO" id="GO:0005886">
    <property type="term" value="C:plasma membrane"/>
    <property type="evidence" value="ECO:0007669"/>
    <property type="project" value="UniProtKB-SubCell"/>
</dbReference>
<dbReference type="AlphaFoldDB" id="A0AA45C6I2"/>
<evidence type="ECO:0000256" key="3">
    <source>
        <dbReference type="ARBA" id="ARBA00022448"/>
    </source>
</evidence>
<dbReference type="PANTHER" id="PTHR46494">
    <property type="entry name" value="CORA FAMILY METAL ION TRANSPORTER (EUROFUNG)"/>
    <property type="match status" value="1"/>
</dbReference>
<dbReference type="SUPFAM" id="SSF144083">
    <property type="entry name" value="Magnesium transport protein CorA, transmembrane region"/>
    <property type="match status" value="1"/>
</dbReference>
<evidence type="ECO:0000256" key="6">
    <source>
        <dbReference type="ARBA" id="ARBA00022842"/>
    </source>
</evidence>
<dbReference type="RefSeq" id="WP_109604963.1">
    <property type="nucleotide sequence ID" value="NZ_QGGI01000010.1"/>
</dbReference>
<dbReference type="EMBL" id="QGGI01000010">
    <property type="protein sequence ID" value="PWJ92041.1"/>
    <property type="molecule type" value="Genomic_DNA"/>
</dbReference>
<dbReference type="CDD" id="cd12828">
    <property type="entry name" value="TmCorA-like_1"/>
    <property type="match status" value="1"/>
</dbReference>
<evidence type="ECO:0000256" key="9">
    <source>
        <dbReference type="ARBA" id="ARBA00023136"/>
    </source>
</evidence>
<proteinExistence type="inferred from homology"/>
<organism evidence="14 15">
    <name type="scientific">Oceanotoga teriensis</name>
    <dbReference type="NCBI Taxonomy" id="515440"/>
    <lineage>
        <taxon>Bacteria</taxon>
        <taxon>Thermotogati</taxon>
        <taxon>Thermotogota</taxon>
        <taxon>Thermotogae</taxon>
        <taxon>Petrotogales</taxon>
        <taxon>Petrotogaceae</taxon>
        <taxon>Oceanotoga</taxon>
    </lineage>
</organism>
<comment type="caution">
    <text evidence="14">The sequence shown here is derived from an EMBL/GenBank/DDBJ whole genome shotgun (WGS) entry which is preliminary data.</text>
</comment>
<evidence type="ECO:0000256" key="13">
    <source>
        <dbReference type="SAM" id="Coils"/>
    </source>
</evidence>
<dbReference type="Proteomes" id="UP000245921">
    <property type="component" value="Unassembled WGS sequence"/>
</dbReference>
<keyword evidence="9 12" id="KW-0472">Membrane</keyword>
<evidence type="ECO:0000256" key="8">
    <source>
        <dbReference type="ARBA" id="ARBA00023065"/>
    </source>
</evidence>
<evidence type="ECO:0000256" key="4">
    <source>
        <dbReference type="ARBA" id="ARBA00022475"/>
    </source>
</evidence>
<dbReference type="InterPro" id="IPR045861">
    <property type="entry name" value="CorA_cytoplasmic_dom"/>
</dbReference>
<evidence type="ECO:0000256" key="5">
    <source>
        <dbReference type="ARBA" id="ARBA00022692"/>
    </source>
</evidence>
<dbReference type="Gene3D" id="1.20.58.340">
    <property type="entry name" value="Magnesium transport protein CorA, transmembrane region"/>
    <property type="match status" value="2"/>
</dbReference>
<evidence type="ECO:0000256" key="10">
    <source>
        <dbReference type="ARBA" id="ARBA00034269"/>
    </source>
</evidence>
<keyword evidence="13" id="KW-0175">Coiled coil</keyword>
<evidence type="ECO:0000256" key="7">
    <source>
        <dbReference type="ARBA" id="ARBA00022989"/>
    </source>
</evidence>
<comment type="similarity">
    <text evidence="2 12">Belongs to the CorA metal ion transporter (MIT) (TC 1.A.35) family.</text>
</comment>
<feature type="transmembrane region" description="Helical" evidence="12">
    <location>
        <begin position="292"/>
        <end position="312"/>
    </location>
</feature>
<keyword evidence="3 12" id="KW-0813">Transport</keyword>
<name>A0AA45C6I2_9BACT</name>
<dbReference type="PANTHER" id="PTHR46494:SF1">
    <property type="entry name" value="CORA FAMILY METAL ION TRANSPORTER (EUROFUNG)"/>
    <property type="match status" value="1"/>
</dbReference>
<dbReference type="GO" id="GO:0015095">
    <property type="term" value="F:magnesium ion transmembrane transporter activity"/>
    <property type="evidence" value="ECO:0007669"/>
    <property type="project" value="UniProtKB-UniRule"/>
</dbReference>
<keyword evidence="7 12" id="KW-1133">Transmembrane helix</keyword>
<dbReference type="GO" id="GO:0050897">
    <property type="term" value="F:cobalt ion binding"/>
    <property type="evidence" value="ECO:0007669"/>
    <property type="project" value="TreeGrafter"/>
</dbReference>
<comment type="catalytic activity">
    <reaction evidence="10">
        <text>Mg(2+)(in) = Mg(2+)(out)</text>
        <dbReference type="Rhea" id="RHEA:29827"/>
        <dbReference type="ChEBI" id="CHEBI:18420"/>
    </reaction>
</comment>
<evidence type="ECO:0000256" key="1">
    <source>
        <dbReference type="ARBA" id="ARBA00004651"/>
    </source>
</evidence>
<dbReference type="InterPro" id="IPR002523">
    <property type="entry name" value="MgTranspt_CorA/ZnTranspt_ZntB"/>
</dbReference>
<reference evidence="14 15" key="1">
    <citation type="submission" date="2018-05" db="EMBL/GenBank/DDBJ databases">
        <title>Genomic Encyclopedia of Type Strains, Phase IV (KMG-IV): sequencing the most valuable type-strain genomes for metagenomic binning, comparative biology and taxonomic classification.</title>
        <authorList>
            <person name="Goeker M."/>
        </authorList>
    </citation>
    <scope>NUCLEOTIDE SEQUENCE [LARGE SCALE GENOMIC DNA]</scope>
    <source>
        <strain evidence="14 15">DSM 24906</strain>
    </source>
</reference>
<keyword evidence="5 12" id="KW-0812">Transmembrane</keyword>
<dbReference type="GO" id="GO:0000287">
    <property type="term" value="F:magnesium ion binding"/>
    <property type="evidence" value="ECO:0007669"/>
    <property type="project" value="TreeGrafter"/>
</dbReference>
<comment type="subcellular location">
    <subcellularLocation>
        <location evidence="1">Cell membrane</location>
        <topology evidence="1">Multi-pass membrane protein</topology>
    </subcellularLocation>
    <subcellularLocation>
        <location evidence="12">Membrane</location>
        <topology evidence="12">Multi-pass membrane protein</topology>
    </subcellularLocation>
</comment>
<keyword evidence="8 12" id="KW-0406">Ion transport</keyword>
<keyword evidence="4 12" id="KW-1003">Cell membrane</keyword>
<evidence type="ECO:0000256" key="11">
    <source>
        <dbReference type="ARBA" id="ARBA00045497"/>
    </source>
</evidence>
<dbReference type="Gene3D" id="3.30.460.20">
    <property type="entry name" value="CorA soluble domain-like"/>
    <property type="match status" value="1"/>
</dbReference>
<dbReference type="SUPFAM" id="SSF143865">
    <property type="entry name" value="CorA soluble domain-like"/>
    <property type="match status" value="1"/>
</dbReference>
<gene>
    <name evidence="12" type="primary">corA</name>
    <name evidence="14" type="ORF">C7380_11034</name>
</gene>
<dbReference type="InterPro" id="IPR045863">
    <property type="entry name" value="CorA_TM1_TM2"/>
</dbReference>
<evidence type="ECO:0000256" key="2">
    <source>
        <dbReference type="ARBA" id="ARBA00009765"/>
    </source>
</evidence>
<dbReference type="NCBIfam" id="TIGR00383">
    <property type="entry name" value="corA"/>
    <property type="match status" value="1"/>
</dbReference>
<comment type="function">
    <text evidence="11">Mediates influx of magnesium ions. Alternates between open and closed states. Activated by low cytoplasmic Mg(2+) levels. Inactive when cytoplasmic Mg(2+) levels are high.</text>
</comment>
<dbReference type="GO" id="GO:0015087">
    <property type="term" value="F:cobalt ion transmembrane transporter activity"/>
    <property type="evidence" value="ECO:0007669"/>
    <property type="project" value="UniProtKB-UniRule"/>
</dbReference>
<dbReference type="Pfam" id="PF01544">
    <property type="entry name" value="CorA"/>
    <property type="match status" value="1"/>
</dbReference>
<dbReference type="InterPro" id="IPR004488">
    <property type="entry name" value="Mg/Co-transport_prot_CorA"/>
</dbReference>
<evidence type="ECO:0000256" key="12">
    <source>
        <dbReference type="RuleBase" id="RU362010"/>
    </source>
</evidence>